<dbReference type="Pfam" id="PF20789">
    <property type="entry name" value="4HBT_3C"/>
    <property type="match status" value="1"/>
</dbReference>
<organism evidence="3 4">
    <name type="scientific">Micrococcus terreus</name>
    <dbReference type="NCBI Taxonomy" id="574650"/>
    <lineage>
        <taxon>Bacteria</taxon>
        <taxon>Bacillati</taxon>
        <taxon>Actinomycetota</taxon>
        <taxon>Actinomycetes</taxon>
        <taxon>Micrococcales</taxon>
        <taxon>Micrococcaceae</taxon>
        <taxon>Micrococcus</taxon>
    </lineage>
</organism>
<dbReference type="InterPro" id="IPR049449">
    <property type="entry name" value="TesB_ACOT8-like_N"/>
</dbReference>
<evidence type="ECO:0000313" key="4">
    <source>
        <dbReference type="Proteomes" id="UP000198881"/>
    </source>
</evidence>
<proteinExistence type="predicted"/>
<reference evidence="3 4" key="1">
    <citation type="submission" date="2016-10" db="EMBL/GenBank/DDBJ databases">
        <authorList>
            <person name="de Groot N.N."/>
        </authorList>
    </citation>
    <scope>NUCLEOTIDE SEQUENCE [LARGE SCALE GENOMIC DNA]</scope>
    <source>
        <strain evidence="3 4">CGMCC 1.7054</strain>
    </source>
</reference>
<protein>
    <submittedName>
        <fullName evidence="3">Thioesterase-like superfamily protein</fullName>
    </submittedName>
</protein>
<dbReference type="Pfam" id="PF13622">
    <property type="entry name" value="4HBT_3"/>
    <property type="match status" value="1"/>
</dbReference>
<dbReference type="Gene3D" id="2.40.160.210">
    <property type="entry name" value="Acyl-CoA thioesterase, double hotdog domain"/>
    <property type="match status" value="1"/>
</dbReference>
<keyword evidence="4" id="KW-1185">Reference proteome</keyword>
<gene>
    <name evidence="3" type="ORF">SAMN04487966_10241</name>
</gene>
<dbReference type="InterPro" id="IPR049450">
    <property type="entry name" value="ACOT8-like_C"/>
</dbReference>
<dbReference type="OrthoDB" id="1413770at2"/>
<dbReference type="STRING" id="574650.SAMN04487966_10241"/>
<feature type="domain" description="Acyl-CoA thioesterase-like C-terminal" evidence="2">
    <location>
        <begin position="144"/>
        <end position="273"/>
    </location>
</feature>
<evidence type="ECO:0000259" key="1">
    <source>
        <dbReference type="Pfam" id="PF13622"/>
    </source>
</evidence>
<dbReference type="AlphaFoldDB" id="A0A1I7MFX1"/>
<sequence>MTAETRWAQADAYYVRLKSQPASGRDPDGVSRGVFHPTRHTQGAWRADEQHMAPVGGLVAGELQSHQRREDLRVARLSFEILGTLHAEPFEVLTRTIRPGRTIELVESTMISRGRPCLVGRAWRLATLDTAEVSVHHDPAMRGPEAADPYPGISQWPGGYIESLDVSALPEHAPGQGQGWLTNPYPMIEGETTDPMVKLIGMVDTANGVAPALDAGPGGHSFANVDLQIHLHRLPAGEHLGLQTTSNVGPDGVGLTSAVLHDVHGPFGRSEQIQTIRRIPSTP</sequence>
<dbReference type="InterPro" id="IPR042171">
    <property type="entry name" value="Acyl-CoA_hotdog"/>
</dbReference>
<dbReference type="Proteomes" id="UP000198881">
    <property type="component" value="Unassembled WGS sequence"/>
</dbReference>
<accession>A0A1I7MFX1</accession>
<dbReference type="RefSeq" id="WP_091694120.1">
    <property type="nucleotide sequence ID" value="NZ_FPCG01000002.1"/>
</dbReference>
<dbReference type="EMBL" id="FPCG01000002">
    <property type="protein sequence ID" value="SFV20834.1"/>
    <property type="molecule type" value="Genomic_DNA"/>
</dbReference>
<evidence type="ECO:0000313" key="3">
    <source>
        <dbReference type="EMBL" id="SFV20834.1"/>
    </source>
</evidence>
<name>A0A1I7MFX1_9MICC</name>
<evidence type="ECO:0000259" key="2">
    <source>
        <dbReference type="Pfam" id="PF20789"/>
    </source>
</evidence>
<feature type="domain" description="Acyl-CoA thioesterase-like N-terminal HotDog" evidence="1">
    <location>
        <begin position="44"/>
        <end position="124"/>
    </location>
</feature>